<evidence type="ECO:0000313" key="2">
    <source>
        <dbReference type="EMBL" id="KAF6765688.1"/>
    </source>
</evidence>
<name>A0A8H6IHS3_9AGAR</name>
<accession>A0A8H6IHS3</accession>
<evidence type="ECO:0000313" key="3">
    <source>
        <dbReference type="Proteomes" id="UP000521943"/>
    </source>
</evidence>
<reference evidence="2 3" key="1">
    <citation type="submission" date="2020-07" db="EMBL/GenBank/DDBJ databases">
        <title>Comparative genomics of pyrophilous fungi reveals a link between fire events and developmental genes.</title>
        <authorList>
            <consortium name="DOE Joint Genome Institute"/>
            <person name="Steindorff A.S."/>
            <person name="Carver A."/>
            <person name="Calhoun S."/>
            <person name="Stillman K."/>
            <person name="Liu H."/>
            <person name="Lipzen A."/>
            <person name="Pangilinan J."/>
            <person name="Labutti K."/>
            <person name="Bruns T.D."/>
            <person name="Grigoriev I.V."/>
        </authorList>
    </citation>
    <scope>NUCLEOTIDE SEQUENCE [LARGE SCALE GENOMIC DNA]</scope>
    <source>
        <strain evidence="2 3">CBS 144469</strain>
    </source>
</reference>
<keyword evidence="3" id="KW-1185">Reference proteome</keyword>
<dbReference type="PANTHER" id="PTHR46791">
    <property type="entry name" value="EXPRESSED PROTEIN"/>
    <property type="match status" value="1"/>
</dbReference>
<comment type="caution">
    <text evidence="2">The sequence shown here is derived from an EMBL/GenBank/DDBJ whole genome shotgun (WGS) entry which is preliminary data.</text>
</comment>
<dbReference type="EMBL" id="JACGCI010000002">
    <property type="protein sequence ID" value="KAF6765688.1"/>
    <property type="molecule type" value="Genomic_DNA"/>
</dbReference>
<protein>
    <recommendedName>
        <fullName evidence="1">Integrase core domain-containing protein</fullName>
    </recommendedName>
</protein>
<feature type="domain" description="Integrase core" evidence="1">
    <location>
        <begin position="59"/>
        <end position="109"/>
    </location>
</feature>
<sequence length="179" mass="19890">MAGLDETFPAVFDFAREKQETLRVLCITCSAAPDYLHSRAQLAGHSVPRFDAVCAETRGANALWHQDGNEKLKPWGFYVHGCVDGHSRLIIYLVCTNNKRSKPVGEFFECCCEESRSDHFASLEEEIEAGIVVTDDEFIAEVREAVSDMGLGQDDGSWGIDLYCDVLLRLSAYFGVGKD</sequence>
<dbReference type="Pfam" id="PF24764">
    <property type="entry name" value="rva_4"/>
    <property type="match status" value="1"/>
</dbReference>
<organism evidence="2 3">
    <name type="scientific">Ephemerocybe angulata</name>
    <dbReference type="NCBI Taxonomy" id="980116"/>
    <lineage>
        <taxon>Eukaryota</taxon>
        <taxon>Fungi</taxon>
        <taxon>Dikarya</taxon>
        <taxon>Basidiomycota</taxon>
        <taxon>Agaricomycotina</taxon>
        <taxon>Agaricomycetes</taxon>
        <taxon>Agaricomycetidae</taxon>
        <taxon>Agaricales</taxon>
        <taxon>Agaricineae</taxon>
        <taxon>Psathyrellaceae</taxon>
        <taxon>Ephemerocybe</taxon>
    </lineage>
</organism>
<dbReference type="AlphaFoldDB" id="A0A8H6IHS3"/>
<dbReference type="InterPro" id="IPR058913">
    <property type="entry name" value="Integrase_dom_put"/>
</dbReference>
<dbReference type="OrthoDB" id="2686689at2759"/>
<evidence type="ECO:0000259" key="1">
    <source>
        <dbReference type="Pfam" id="PF24764"/>
    </source>
</evidence>
<gene>
    <name evidence="2" type="ORF">DFP72DRAFT_839507</name>
</gene>
<dbReference type="Proteomes" id="UP000521943">
    <property type="component" value="Unassembled WGS sequence"/>
</dbReference>
<dbReference type="PANTHER" id="PTHR46791:SF5">
    <property type="entry name" value="CLR5 DOMAIN-CONTAINING PROTEIN-RELATED"/>
    <property type="match status" value="1"/>
</dbReference>
<proteinExistence type="predicted"/>